<evidence type="ECO:0000313" key="1">
    <source>
        <dbReference type="EMBL" id="KAH8018609.1"/>
    </source>
</evidence>
<accession>A0A9J6D9I8</accession>
<gene>
    <name evidence="1" type="ORF">HPB51_009048</name>
</gene>
<dbReference type="Proteomes" id="UP000821866">
    <property type="component" value="Chromosome 8"/>
</dbReference>
<sequence length="199" mass="21628">MKNSNAGFIKQSVTEATSTAVFKPEGERQVRAFSATFAKLAPSRAVFVVANTRDNPVRHPLGDRSQRAVQPRDPAVRLCLVGAGIGLLSGCAVLAKNSTDESSFACTTKSSIKFPTAGAADTMDFQKTELYEDGHVLGEDPSSRRLIFEHLLVINAVDLGEDTGTSSRQAMCFSDRVYFNPTRCHHAPHRQLAWTLANC</sequence>
<dbReference type="AlphaFoldDB" id="A0A9J6D9I8"/>
<reference evidence="1" key="1">
    <citation type="journal article" date="2020" name="Cell">
        <title>Large-Scale Comparative Analyses of Tick Genomes Elucidate Their Genetic Diversity and Vector Capacities.</title>
        <authorList>
            <consortium name="Tick Genome and Microbiome Consortium (TIGMIC)"/>
            <person name="Jia N."/>
            <person name="Wang J."/>
            <person name="Shi W."/>
            <person name="Du L."/>
            <person name="Sun Y."/>
            <person name="Zhan W."/>
            <person name="Jiang J.F."/>
            <person name="Wang Q."/>
            <person name="Zhang B."/>
            <person name="Ji P."/>
            <person name="Bell-Sakyi L."/>
            <person name="Cui X.M."/>
            <person name="Yuan T.T."/>
            <person name="Jiang B.G."/>
            <person name="Yang W.F."/>
            <person name="Lam T.T."/>
            <person name="Chang Q.C."/>
            <person name="Ding S.J."/>
            <person name="Wang X.J."/>
            <person name="Zhu J.G."/>
            <person name="Ruan X.D."/>
            <person name="Zhao L."/>
            <person name="Wei J.T."/>
            <person name="Ye R.Z."/>
            <person name="Que T.C."/>
            <person name="Du C.H."/>
            <person name="Zhou Y.H."/>
            <person name="Cheng J.X."/>
            <person name="Dai P.F."/>
            <person name="Guo W.B."/>
            <person name="Han X.H."/>
            <person name="Huang E.J."/>
            <person name="Li L.F."/>
            <person name="Wei W."/>
            <person name="Gao Y.C."/>
            <person name="Liu J.Z."/>
            <person name="Shao H.Z."/>
            <person name="Wang X."/>
            <person name="Wang C.C."/>
            <person name="Yang T.C."/>
            <person name="Huo Q.B."/>
            <person name="Li W."/>
            <person name="Chen H.Y."/>
            <person name="Chen S.E."/>
            <person name="Zhou L.G."/>
            <person name="Ni X.B."/>
            <person name="Tian J.H."/>
            <person name="Sheng Y."/>
            <person name="Liu T."/>
            <person name="Pan Y.S."/>
            <person name="Xia L.Y."/>
            <person name="Li J."/>
            <person name="Zhao F."/>
            <person name="Cao W.C."/>
        </authorList>
    </citation>
    <scope>NUCLEOTIDE SEQUENCE</scope>
    <source>
        <strain evidence="1">Rmic-2018</strain>
    </source>
</reference>
<evidence type="ECO:0000313" key="2">
    <source>
        <dbReference type="Proteomes" id="UP000821866"/>
    </source>
</evidence>
<comment type="caution">
    <text evidence="1">The sequence shown here is derived from an EMBL/GenBank/DDBJ whole genome shotgun (WGS) entry which is preliminary data.</text>
</comment>
<reference evidence="1" key="2">
    <citation type="submission" date="2021-09" db="EMBL/GenBank/DDBJ databases">
        <authorList>
            <person name="Jia N."/>
            <person name="Wang J."/>
            <person name="Shi W."/>
            <person name="Du L."/>
            <person name="Sun Y."/>
            <person name="Zhan W."/>
            <person name="Jiang J."/>
            <person name="Wang Q."/>
            <person name="Zhang B."/>
            <person name="Ji P."/>
            <person name="Sakyi L.B."/>
            <person name="Cui X."/>
            <person name="Yuan T."/>
            <person name="Jiang B."/>
            <person name="Yang W."/>
            <person name="Lam T.T.-Y."/>
            <person name="Chang Q."/>
            <person name="Ding S."/>
            <person name="Wang X."/>
            <person name="Zhu J."/>
            <person name="Ruan X."/>
            <person name="Zhao L."/>
            <person name="Wei J."/>
            <person name="Que T."/>
            <person name="Du C."/>
            <person name="Cheng J."/>
            <person name="Dai P."/>
            <person name="Han X."/>
            <person name="Huang E."/>
            <person name="Gao Y."/>
            <person name="Liu J."/>
            <person name="Shao H."/>
            <person name="Ye R."/>
            <person name="Li L."/>
            <person name="Wei W."/>
            <person name="Wang X."/>
            <person name="Wang C."/>
            <person name="Huo Q."/>
            <person name="Li W."/>
            <person name="Guo W."/>
            <person name="Chen H."/>
            <person name="Chen S."/>
            <person name="Zhou L."/>
            <person name="Zhou L."/>
            <person name="Ni X."/>
            <person name="Tian J."/>
            <person name="Zhou Y."/>
            <person name="Sheng Y."/>
            <person name="Liu T."/>
            <person name="Pan Y."/>
            <person name="Xia L."/>
            <person name="Li J."/>
            <person name="Zhao F."/>
            <person name="Cao W."/>
        </authorList>
    </citation>
    <scope>NUCLEOTIDE SEQUENCE</scope>
    <source>
        <strain evidence="1">Rmic-2018</strain>
        <tissue evidence="1">Larvae</tissue>
    </source>
</reference>
<proteinExistence type="predicted"/>
<organism evidence="1 2">
    <name type="scientific">Rhipicephalus microplus</name>
    <name type="common">Cattle tick</name>
    <name type="synonym">Boophilus microplus</name>
    <dbReference type="NCBI Taxonomy" id="6941"/>
    <lineage>
        <taxon>Eukaryota</taxon>
        <taxon>Metazoa</taxon>
        <taxon>Ecdysozoa</taxon>
        <taxon>Arthropoda</taxon>
        <taxon>Chelicerata</taxon>
        <taxon>Arachnida</taxon>
        <taxon>Acari</taxon>
        <taxon>Parasitiformes</taxon>
        <taxon>Ixodida</taxon>
        <taxon>Ixodoidea</taxon>
        <taxon>Ixodidae</taxon>
        <taxon>Rhipicephalinae</taxon>
        <taxon>Rhipicephalus</taxon>
        <taxon>Boophilus</taxon>
    </lineage>
</organism>
<protein>
    <submittedName>
        <fullName evidence="1">Uncharacterized protein</fullName>
    </submittedName>
</protein>
<name>A0A9J6D9I8_RHIMP</name>
<keyword evidence="2" id="KW-1185">Reference proteome</keyword>
<dbReference type="EMBL" id="JABSTU010000010">
    <property type="protein sequence ID" value="KAH8018609.1"/>
    <property type="molecule type" value="Genomic_DNA"/>
</dbReference>